<name>A0A344J5X1_9GAMM</name>
<keyword evidence="3" id="KW-1185">Reference proteome</keyword>
<dbReference type="RefSeq" id="WP_112926644.1">
    <property type="nucleotide sequence ID" value="NZ_CP029556.1"/>
</dbReference>
<reference evidence="3" key="1">
    <citation type="submission" date="2018-05" db="EMBL/GenBank/DDBJ databases">
        <title>Luteimonas pekinense sp. nov., isolated from human Meibomian gland secretions, Beijing, China.</title>
        <authorList>
            <person name="Wen T."/>
            <person name="Bai H."/>
            <person name="Lv H."/>
        </authorList>
    </citation>
    <scope>NUCLEOTIDE SEQUENCE [LARGE SCALE GENOMIC DNA]</scope>
    <source>
        <strain evidence="3">83-4</strain>
    </source>
</reference>
<sequence>MTSTLGFTGMDRNTQAELTQAFSQAVGRLGLDLRLVENGEADIVVVDMDSLYGPMSWMQLHNAGRKVIGYTSSPRTQTDYRLDRPADANALDALLKELGIGTAQAPKPVVAPAAEAAKPAAPAAKPAPASKPAAATPHGLTPAPAPADVLPEEAPSPAPAEVLATPAIQPEPLPARVPARDPVLADWLQAGRLSKRVRYQRDGGPALLIDGAAGQYHGPAILKPLEGYFEGTVSESDFKAVDDATWQAEAGGQAQPLSRLAWFGGLLEGKGALLPHLDADGRYRLTKWLQTEREFPKHFRIATAMMKGPATVQEIAVAANVSAAEVADFINAGLASGLTEQVLPEPPPVAEPPRSGLFGLKRR</sequence>
<gene>
    <name evidence="2" type="ORF">DCD74_06775</name>
</gene>
<evidence type="ECO:0000313" key="2">
    <source>
        <dbReference type="EMBL" id="AXA84431.1"/>
    </source>
</evidence>
<feature type="region of interest" description="Disordered" evidence="1">
    <location>
        <begin position="121"/>
        <end position="159"/>
    </location>
</feature>
<accession>A0A344J5X1</accession>
<proteinExistence type="predicted"/>
<dbReference type="OrthoDB" id="5800807at2"/>
<protein>
    <submittedName>
        <fullName evidence="2">Uncharacterized protein</fullName>
    </submittedName>
</protein>
<evidence type="ECO:0000313" key="3">
    <source>
        <dbReference type="Proteomes" id="UP000251842"/>
    </source>
</evidence>
<dbReference type="AlphaFoldDB" id="A0A344J5X1"/>
<dbReference type="Proteomes" id="UP000251842">
    <property type="component" value="Chromosome"/>
</dbReference>
<dbReference type="KEGG" id="lue:DCD74_06775"/>
<feature type="region of interest" description="Disordered" evidence="1">
    <location>
        <begin position="340"/>
        <end position="363"/>
    </location>
</feature>
<feature type="compositionally biased region" description="Low complexity" evidence="1">
    <location>
        <begin position="121"/>
        <end position="135"/>
    </location>
</feature>
<evidence type="ECO:0000256" key="1">
    <source>
        <dbReference type="SAM" id="MobiDB-lite"/>
    </source>
</evidence>
<dbReference type="EMBL" id="CP029556">
    <property type="protein sequence ID" value="AXA84431.1"/>
    <property type="molecule type" value="Genomic_DNA"/>
</dbReference>
<organism evidence="2 3">
    <name type="scientific">Solilutibacter oculi</name>
    <dbReference type="NCBI Taxonomy" id="2698682"/>
    <lineage>
        <taxon>Bacteria</taxon>
        <taxon>Pseudomonadati</taxon>
        <taxon>Pseudomonadota</taxon>
        <taxon>Gammaproteobacteria</taxon>
        <taxon>Lysobacterales</taxon>
        <taxon>Lysobacteraceae</taxon>
        <taxon>Solilutibacter</taxon>
    </lineage>
</organism>